<dbReference type="FunFam" id="1.20.1250.20:FF:000043">
    <property type="entry name" value="sugar transporter ERD6-like 6"/>
    <property type="match status" value="1"/>
</dbReference>
<dbReference type="STRING" id="3218.A0A2K1K8N9"/>
<reference evidence="11" key="3">
    <citation type="submission" date="2020-12" db="UniProtKB">
        <authorList>
            <consortium name="EnsemblPlants"/>
        </authorList>
    </citation>
    <scope>IDENTIFICATION</scope>
</reference>
<dbReference type="PROSITE" id="PS00216">
    <property type="entry name" value="SUGAR_TRANSPORT_1"/>
    <property type="match status" value="2"/>
</dbReference>
<dbReference type="InterPro" id="IPR036259">
    <property type="entry name" value="MFS_trans_sf"/>
</dbReference>
<feature type="transmembrane region" description="Helical" evidence="8">
    <location>
        <begin position="380"/>
        <end position="404"/>
    </location>
</feature>
<feature type="transmembrane region" description="Helical" evidence="8">
    <location>
        <begin position="416"/>
        <end position="443"/>
    </location>
</feature>
<dbReference type="GO" id="GO:0055085">
    <property type="term" value="P:transmembrane transport"/>
    <property type="evidence" value="ECO:0000318"/>
    <property type="project" value="GO_Central"/>
</dbReference>
<dbReference type="GeneID" id="112285479"/>
<dbReference type="GO" id="GO:0022857">
    <property type="term" value="F:transmembrane transporter activity"/>
    <property type="evidence" value="ECO:0000318"/>
    <property type="project" value="GO_Central"/>
</dbReference>
<evidence type="ECO:0000256" key="1">
    <source>
        <dbReference type="ARBA" id="ARBA00004141"/>
    </source>
</evidence>
<dbReference type="SUPFAM" id="SSF103473">
    <property type="entry name" value="MFS general substrate transporter"/>
    <property type="match status" value="1"/>
</dbReference>
<dbReference type="PROSITE" id="PS00217">
    <property type="entry name" value="SUGAR_TRANSPORT_2"/>
    <property type="match status" value="1"/>
</dbReference>
<protein>
    <recommendedName>
        <fullName evidence="9">Major facilitator superfamily (MFS) profile domain-containing protein</fullName>
    </recommendedName>
</protein>
<dbReference type="Pfam" id="PF00083">
    <property type="entry name" value="Sugar_tr"/>
    <property type="match status" value="1"/>
</dbReference>
<dbReference type="NCBIfam" id="TIGR00879">
    <property type="entry name" value="SP"/>
    <property type="match status" value="1"/>
</dbReference>
<reference evidence="10 12" key="2">
    <citation type="journal article" date="2018" name="Plant J.">
        <title>The Physcomitrella patens chromosome-scale assembly reveals moss genome structure and evolution.</title>
        <authorList>
            <person name="Lang D."/>
            <person name="Ullrich K.K."/>
            <person name="Murat F."/>
            <person name="Fuchs J."/>
            <person name="Jenkins J."/>
            <person name="Haas F.B."/>
            <person name="Piednoel M."/>
            <person name="Gundlach H."/>
            <person name="Van Bel M."/>
            <person name="Meyberg R."/>
            <person name="Vives C."/>
            <person name="Morata J."/>
            <person name="Symeonidi A."/>
            <person name="Hiss M."/>
            <person name="Muchero W."/>
            <person name="Kamisugi Y."/>
            <person name="Saleh O."/>
            <person name="Blanc G."/>
            <person name="Decker E.L."/>
            <person name="van Gessel N."/>
            <person name="Grimwood J."/>
            <person name="Hayes R.D."/>
            <person name="Graham S.W."/>
            <person name="Gunter L.E."/>
            <person name="McDaniel S.F."/>
            <person name="Hoernstein S.N.W."/>
            <person name="Larsson A."/>
            <person name="Li F.W."/>
            <person name="Perroud P.F."/>
            <person name="Phillips J."/>
            <person name="Ranjan P."/>
            <person name="Rokshar D.S."/>
            <person name="Rothfels C.J."/>
            <person name="Schneider L."/>
            <person name="Shu S."/>
            <person name="Stevenson D.W."/>
            <person name="Thummler F."/>
            <person name="Tillich M."/>
            <person name="Villarreal Aguilar J.C."/>
            <person name="Widiez T."/>
            <person name="Wong G.K."/>
            <person name="Wymore A."/>
            <person name="Zhang Y."/>
            <person name="Zimmer A.D."/>
            <person name="Quatrano R.S."/>
            <person name="Mayer K.F.X."/>
            <person name="Goodstein D."/>
            <person name="Casacuberta J.M."/>
            <person name="Vandepoele K."/>
            <person name="Reski R."/>
            <person name="Cuming A.C."/>
            <person name="Tuskan G.A."/>
            <person name="Maumus F."/>
            <person name="Salse J."/>
            <person name="Schmutz J."/>
            <person name="Rensing S.A."/>
        </authorList>
    </citation>
    <scope>NUCLEOTIDE SEQUENCE [LARGE SCALE GENOMIC DNA]</scope>
    <source>
        <strain evidence="11 12">cv. Gransden 2004</strain>
    </source>
</reference>
<accession>A0A2K1K8N9</accession>
<evidence type="ECO:0000259" key="9">
    <source>
        <dbReference type="PROSITE" id="PS50850"/>
    </source>
</evidence>
<dbReference type="InterPro" id="IPR044775">
    <property type="entry name" value="MFS_ERD6/Tret1-like"/>
</dbReference>
<dbReference type="Gramene" id="Pp3c8_25010V3.2">
    <property type="protein sequence ID" value="Pp3c8_25010V3.2"/>
    <property type="gene ID" value="Pp3c8_25010"/>
</dbReference>
<dbReference type="EnsemblPlants" id="Pp3c8_25010V3.1">
    <property type="protein sequence ID" value="Pp3c8_25010V3.1"/>
    <property type="gene ID" value="Pp3c8_25010"/>
</dbReference>
<feature type="transmembrane region" description="Helical" evidence="8">
    <location>
        <begin position="113"/>
        <end position="137"/>
    </location>
</feature>
<dbReference type="InterPro" id="IPR050549">
    <property type="entry name" value="MFS_Trehalose_Transporter"/>
</dbReference>
<evidence type="ECO:0000256" key="2">
    <source>
        <dbReference type="ARBA" id="ARBA00010992"/>
    </source>
</evidence>
<comment type="similarity">
    <text evidence="2 7">Belongs to the major facilitator superfamily. Sugar transporter (TC 2.A.1.1) family.</text>
</comment>
<evidence type="ECO:0000256" key="3">
    <source>
        <dbReference type="ARBA" id="ARBA00022597"/>
    </source>
</evidence>
<dbReference type="PANTHER" id="PTHR48021:SF1">
    <property type="entry name" value="GH07001P-RELATED"/>
    <property type="match status" value="1"/>
</dbReference>
<dbReference type="InterPro" id="IPR005828">
    <property type="entry name" value="MFS_sugar_transport-like"/>
</dbReference>
<keyword evidence="7" id="KW-0813">Transport</keyword>
<evidence type="ECO:0000313" key="12">
    <source>
        <dbReference type="Proteomes" id="UP000006727"/>
    </source>
</evidence>
<dbReference type="Gramene" id="Pp3c8_25010V3.1">
    <property type="protein sequence ID" value="Pp3c8_25010V3.1"/>
    <property type="gene ID" value="Pp3c8_25010"/>
</dbReference>
<reference evidence="10 12" key="1">
    <citation type="journal article" date="2008" name="Science">
        <title>The Physcomitrella genome reveals evolutionary insights into the conquest of land by plants.</title>
        <authorList>
            <person name="Rensing S."/>
            <person name="Lang D."/>
            <person name="Zimmer A."/>
            <person name="Terry A."/>
            <person name="Salamov A."/>
            <person name="Shapiro H."/>
            <person name="Nishiyama T."/>
            <person name="Perroud P.-F."/>
            <person name="Lindquist E."/>
            <person name="Kamisugi Y."/>
            <person name="Tanahashi T."/>
            <person name="Sakakibara K."/>
            <person name="Fujita T."/>
            <person name="Oishi K."/>
            <person name="Shin-I T."/>
            <person name="Kuroki Y."/>
            <person name="Toyoda A."/>
            <person name="Suzuki Y."/>
            <person name="Hashimoto A."/>
            <person name="Yamaguchi K."/>
            <person name="Sugano A."/>
            <person name="Kohara Y."/>
            <person name="Fujiyama A."/>
            <person name="Anterola A."/>
            <person name="Aoki S."/>
            <person name="Ashton N."/>
            <person name="Barbazuk W.B."/>
            <person name="Barker E."/>
            <person name="Bennetzen J."/>
            <person name="Bezanilla M."/>
            <person name="Blankenship R."/>
            <person name="Cho S.H."/>
            <person name="Dutcher S."/>
            <person name="Estelle M."/>
            <person name="Fawcett J.A."/>
            <person name="Gundlach H."/>
            <person name="Hanada K."/>
            <person name="Heyl A."/>
            <person name="Hicks K.A."/>
            <person name="Hugh J."/>
            <person name="Lohr M."/>
            <person name="Mayer K."/>
            <person name="Melkozernov A."/>
            <person name="Murata T."/>
            <person name="Nelson D."/>
            <person name="Pils B."/>
            <person name="Prigge M."/>
            <person name="Reiss B."/>
            <person name="Renner T."/>
            <person name="Rombauts S."/>
            <person name="Rushton P."/>
            <person name="Sanderfoot A."/>
            <person name="Schween G."/>
            <person name="Shiu S.-H."/>
            <person name="Stueber K."/>
            <person name="Theodoulou F.L."/>
            <person name="Tu H."/>
            <person name="Van de Peer Y."/>
            <person name="Verrier P.J."/>
            <person name="Waters E."/>
            <person name="Wood A."/>
            <person name="Yang L."/>
            <person name="Cove D."/>
            <person name="Cuming A."/>
            <person name="Hasebe M."/>
            <person name="Lucas S."/>
            <person name="Mishler D.B."/>
            <person name="Reski R."/>
            <person name="Grigoriev I."/>
            <person name="Quatrano R.S."/>
            <person name="Boore J.L."/>
        </authorList>
    </citation>
    <scope>NUCLEOTIDE SEQUENCE [LARGE SCALE GENOMIC DNA]</scope>
    <source>
        <strain evidence="11 12">cv. Gransden 2004</strain>
    </source>
</reference>
<dbReference type="CDD" id="cd17358">
    <property type="entry name" value="MFS_GLUT6_8_Class3_like"/>
    <property type="match status" value="1"/>
</dbReference>
<evidence type="ECO:0000313" key="11">
    <source>
        <dbReference type="EnsemblPlants" id="Pp3c8_25010V3.1"/>
    </source>
</evidence>
<dbReference type="GO" id="GO:0051119">
    <property type="term" value="F:sugar transmembrane transporter activity"/>
    <property type="evidence" value="ECO:0007669"/>
    <property type="project" value="InterPro"/>
</dbReference>
<feature type="transmembrane region" description="Helical" evidence="8">
    <location>
        <begin position="175"/>
        <end position="196"/>
    </location>
</feature>
<evidence type="ECO:0000313" key="10">
    <source>
        <dbReference type="EMBL" id="PNR50139.1"/>
    </source>
</evidence>
<dbReference type="AlphaFoldDB" id="A0A2K1K8N9"/>
<comment type="subcellular location">
    <subcellularLocation>
        <location evidence="1">Membrane</location>
        <topology evidence="1">Multi-pass membrane protein</topology>
    </subcellularLocation>
</comment>
<sequence length="521" mass="56068">MSAFWAVVFGQRTLREEVETMAKDKLYSMESGENNFADGGGSIDLKKPLLSEGSSKPKHSHDRRHFLRSRKDVVLPNPAHAICSTLIVALGPLSLGFALGFTSPTQAAIIRDLNLTIAQFSTFGSILSVGCMLGAIVSGRLADYFGRKPALSVAVIPVLAGWSLIVLCKAATPLIIARTLVGFGGGIISFTVPMYIGEISPKHLRGTLGTMNQLAITIGVTLSYIVGMYFHWRTLALLGGIPGVLLVVGLLFIPESPRWLAKADRKEELQVCLQWLRGKEFNVSDEIQDIQAATEASNALPSVKWSDLKQRKLIQTLIVGVGLMVLQQFSGINAVMLYSSFIFTTAGVQNPGVATVALGILQVVMTLAAAGLIDKAGRRLLLMVSAGGMALSSFLVGFSFYLRALQPEMSLELATFIGYLALVSLLVYIAAFSLGVGAIPWIIMSEIFPAHVKGTAGSVATLVNWFCSSAVTLIFNSMLLWSSTGSFWIFAAECVGTMVFVALYVPETRGRTLEQIEASFK</sequence>
<evidence type="ECO:0000256" key="8">
    <source>
        <dbReference type="SAM" id="Phobius"/>
    </source>
</evidence>
<evidence type="ECO:0000256" key="7">
    <source>
        <dbReference type="RuleBase" id="RU003346"/>
    </source>
</evidence>
<dbReference type="Gene3D" id="1.20.1250.20">
    <property type="entry name" value="MFS general substrate transporter like domains"/>
    <property type="match status" value="1"/>
</dbReference>
<feature type="transmembrane region" description="Helical" evidence="8">
    <location>
        <begin position="230"/>
        <end position="253"/>
    </location>
</feature>
<dbReference type="EnsemblPlants" id="Pp3c8_25010V3.2">
    <property type="protein sequence ID" value="Pp3c8_25010V3.2"/>
    <property type="gene ID" value="Pp3c8_25010"/>
</dbReference>
<feature type="transmembrane region" description="Helical" evidence="8">
    <location>
        <begin position="149"/>
        <end position="168"/>
    </location>
</feature>
<evidence type="ECO:0000256" key="6">
    <source>
        <dbReference type="ARBA" id="ARBA00023136"/>
    </source>
</evidence>
<evidence type="ECO:0000256" key="5">
    <source>
        <dbReference type="ARBA" id="ARBA00022989"/>
    </source>
</evidence>
<dbReference type="OMA" id="YWIDYGT"/>
<feature type="domain" description="Major facilitator superfamily (MFS) profile" evidence="9">
    <location>
        <begin position="84"/>
        <end position="509"/>
    </location>
</feature>
<keyword evidence="12" id="KW-1185">Reference proteome</keyword>
<gene>
    <name evidence="11" type="primary">LOC112285479</name>
    <name evidence="10" type="ORF">PHYPA_012036</name>
</gene>
<dbReference type="RefSeq" id="XP_024382110.1">
    <property type="nucleotide sequence ID" value="XM_024526342.2"/>
</dbReference>
<feature type="transmembrane region" description="Helical" evidence="8">
    <location>
        <begin position="79"/>
        <end position="101"/>
    </location>
</feature>
<keyword evidence="4 8" id="KW-0812">Transmembrane</keyword>
<feature type="transmembrane region" description="Helical" evidence="8">
    <location>
        <begin position="317"/>
        <end position="341"/>
    </location>
</feature>
<dbReference type="PaxDb" id="3218-PP1S438_14V6.1"/>
<organism evidence="10">
    <name type="scientific">Physcomitrium patens</name>
    <name type="common">Spreading-leaved earth moss</name>
    <name type="synonym">Physcomitrella patens</name>
    <dbReference type="NCBI Taxonomy" id="3218"/>
    <lineage>
        <taxon>Eukaryota</taxon>
        <taxon>Viridiplantae</taxon>
        <taxon>Streptophyta</taxon>
        <taxon>Embryophyta</taxon>
        <taxon>Bryophyta</taxon>
        <taxon>Bryophytina</taxon>
        <taxon>Bryopsida</taxon>
        <taxon>Funariidae</taxon>
        <taxon>Funariales</taxon>
        <taxon>Funariaceae</taxon>
        <taxon>Physcomitrium</taxon>
    </lineage>
</organism>
<feature type="transmembrane region" description="Helical" evidence="8">
    <location>
        <begin position="353"/>
        <end position="373"/>
    </location>
</feature>
<dbReference type="InterPro" id="IPR003663">
    <property type="entry name" value="Sugar/inositol_transpt"/>
</dbReference>
<dbReference type="PANTHER" id="PTHR48021">
    <property type="match status" value="1"/>
</dbReference>
<keyword evidence="3" id="KW-0762">Sugar transport</keyword>
<dbReference type="InterPro" id="IPR005829">
    <property type="entry name" value="Sugar_transporter_CS"/>
</dbReference>
<feature type="transmembrane region" description="Helical" evidence="8">
    <location>
        <begin position="487"/>
        <end position="505"/>
    </location>
</feature>
<dbReference type="EMBL" id="ABEU02000008">
    <property type="protein sequence ID" value="PNR50139.1"/>
    <property type="molecule type" value="Genomic_DNA"/>
</dbReference>
<keyword evidence="6 8" id="KW-0472">Membrane</keyword>
<name>A0A2K1K8N9_PHYPA</name>
<feature type="transmembrane region" description="Helical" evidence="8">
    <location>
        <begin position="455"/>
        <end position="475"/>
    </location>
</feature>
<evidence type="ECO:0000256" key="4">
    <source>
        <dbReference type="ARBA" id="ARBA00022692"/>
    </source>
</evidence>
<dbReference type="PROSITE" id="PS50850">
    <property type="entry name" value="MFS"/>
    <property type="match status" value="1"/>
</dbReference>
<dbReference type="InterPro" id="IPR020846">
    <property type="entry name" value="MFS_dom"/>
</dbReference>
<dbReference type="OrthoDB" id="6612291at2759"/>
<dbReference type="PRINTS" id="PR00171">
    <property type="entry name" value="SUGRTRNSPORT"/>
</dbReference>
<dbReference type="GO" id="GO:0016020">
    <property type="term" value="C:membrane"/>
    <property type="evidence" value="ECO:0000318"/>
    <property type="project" value="GO_Central"/>
</dbReference>
<dbReference type="Proteomes" id="UP000006727">
    <property type="component" value="Chromosome 8"/>
</dbReference>
<proteinExistence type="inferred from homology"/>
<keyword evidence="5 8" id="KW-1133">Transmembrane helix</keyword>